<reference evidence="2" key="1">
    <citation type="journal article" date="2023" name="Front. Plant Sci.">
        <title>Chromosomal-level genome assembly of Melastoma candidum provides insights into trichome evolution.</title>
        <authorList>
            <person name="Zhong Y."/>
            <person name="Wu W."/>
            <person name="Sun C."/>
            <person name="Zou P."/>
            <person name="Liu Y."/>
            <person name="Dai S."/>
            <person name="Zhou R."/>
        </authorList>
    </citation>
    <scope>NUCLEOTIDE SEQUENCE [LARGE SCALE GENOMIC DNA]</scope>
</reference>
<name>A0ACB9RG98_9MYRT</name>
<evidence type="ECO:0000313" key="2">
    <source>
        <dbReference type="Proteomes" id="UP001057402"/>
    </source>
</evidence>
<accession>A0ACB9RG98</accession>
<comment type="caution">
    <text evidence="1">The sequence shown here is derived from an EMBL/GenBank/DDBJ whole genome shotgun (WGS) entry which is preliminary data.</text>
</comment>
<sequence>MRLLNDKWGSADQTHVPSYDSYTYSQNFDQGVARDEPENISRSFSVRFADPALSSREYGDKKSGKTMTSIIEVG</sequence>
<proteinExistence type="predicted"/>
<dbReference type="EMBL" id="CM042883">
    <property type="protein sequence ID" value="KAI4376624.1"/>
    <property type="molecule type" value="Genomic_DNA"/>
</dbReference>
<dbReference type="Proteomes" id="UP001057402">
    <property type="component" value="Chromosome 4"/>
</dbReference>
<evidence type="ECO:0000313" key="1">
    <source>
        <dbReference type="EMBL" id="KAI4376624.1"/>
    </source>
</evidence>
<keyword evidence="2" id="KW-1185">Reference proteome</keyword>
<organism evidence="1 2">
    <name type="scientific">Melastoma candidum</name>
    <dbReference type="NCBI Taxonomy" id="119954"/>
    <lineage>
        <taxon>Eukaryota</taxon>
        <taxon>Viridiplantae</taxon>
        <taxon>Streptophyta</taxon>
        <taxon>Embryophyta</taxon>
        <taxon>Tracheophyta</taxon>
        <taxon>Spermatophyta</taxon>
        <taxon>Magnoliopsida</taxon>
        <taxon>eudicotyledons</taxon>
        <taxon>Gunneridae</taxon>
        <taxon>Pentapetalae</taxon>
        <taxon>rosids</taxon>
        <taxon>malvids</taxon>
        <taxon>Myrtales</taxon>
        <taxon>Melastomataceae</taxon>
        <taxon>Melastomatoideae</taxon>
        <taxon>Melastomateae</taxon>
        <taxon>Melastoma</taxon>
    </lineage>
</organism>
<protein>
    <submittedName>
        <fullName evidence="1">Uncharacterized protein</fullName>
    </submittedName>
</protein>
<gene>
    <name evidence="1" type="ORF">MLD38_014366</name>
</gene>